<dbReference type="Pfam" id="PF03787">
    <property type="entry name" value="RAMPs"/>
    <property type="match status" value="1"/>
</dbReference>
<keyword evidence="4" id="KW-1185">Reference proteome</keyword>
<accession>A0A5L4XJB1</accession>
<dbReference type="PANTHER" id="PTHR35579:SF3">
    <property type="entry name" value="CRISPR SYSTEM CMS ENDORIBONUCLEASE CSM3"/>
    <property type="match status" value="1"/>
</dbReference>
<reference evidence="3 4" key="1">
    <citation type="submission" date="2018-06" db="EMBL/GenBank/DDBJ databases">
        <authorList>
            <consortium name="PulseNet: The National Subtyping Network for Foodborne Disease Surveillance"/>
            <person name="Tarr C.L."/>
            <person name="Trees E."/>
            <person name="Katz L.S."/>
            <person name="Carleton-Romer H.A."/>
            <person name="Stroika S."/>
            <person name="Kucerova Z."/>
            <person name="Roache K.F."/>
            <person name="Sabol A.L."/>
            <person name="Besser J."/>
            <person name="Gerner-Smidt P."/>
        </authorList>
    </citation>
    <scope>NUCLEOTIDE SEQUENCE [LARGE SCALE GENOMIC DNA]</scope>
    <source>
        <strain evidence="3 4">PNUSAC001503</strain>
    </source>
</reference>
<dbReference type="AlphaFoldDB" id="A0A5L4XJB1"/>
<name>A0A5L4XJB1_CAMFE</name>
<dbReference type="GeneID" id="61065489"/>
<dbReference type="Proteomes" id="UP000535509">
    <property type="component" value="Unassembled WGS sequence"/>
</dbReference>
<sequence>MNLNYRLKFYDYWHLSSGLSGGAKFNSIVIKDSNGLPFAPGKTIKGLLREMANLIDPNFTKICFGDKEHMGECYFSNATLEQQDTDYIIANSLQPYLYDIIAQTSIDDNGNTKDDSLRVIEVVIPLELQGEIRDIPDEFEDKIRKSLRMIKQIGLNRNRGLGRCEFCVEGQK</sequence>
<evidence type="ECO:0000259" key="2">
    <source>
        <dbReference type="Pfam" id="PF03787"/>
    </source>
</evidence>
<dbReference type="InterPro" id="IPR005537">
    <property type="entry name" value="RAMP_III_fam"/>
</dbReference>
<comment type="caution">
    <text evidence="3">The sequence shown here is derived from an EMBL/GenBank/DDBJ whole genome shotgun (WGS) entry which is preliminary data.</text>
</comment>
<dbReference type="InterPro" id="IPR052216">
    <property type="entry name" value="CRISPR_Csm3_endoribonuclease"/>
</dbReference>
<organism evidence="3 4">
    <name type="scientific">Campylobacter fetus</name>
    <dbReference type="NCBI Taxonomy" id="196"/>
    <lineage>
        <taxon>Bacteria</taxon>
        <taxon>Pseudomonadati</taxon>
        <taxon>Campylobacterota</taxon>
        <taxon>Epsilonproteobacteria</taxon>
        <taxon>Campylobacterales</taxon>
        <taxon>Campylobacteraceae</taxon>
        <taxon>Campylobacter</taxon>
    </lineage>
</organism>
<proteinExistence type="predicted"/>
<protein>
    <submittedName>
        <fullName evidence="3">CRISPR-associated protein</fullName>
    </submittedName>
</protein>
<gene>
    <name evidence="3" type="ORF">CX802_06465</name>
</gene>
<dbReference type="RefSeq" id="WP_002850747.1">
    <property type="nucleotide sequence ID" value="NZ_AACCWO020000050.1"/>
</dbReference>
<dbReference type="EMBL" id="AABTCC010000018">
    <property type="protein sequence ID" value="EAI8859469.1"/>
    <property type="molecule type" value="Genomic_DNA"/>
</dbReference>
<dbReference type="GO" id="GO:0051607">
    <property type="term" value="P:defense response to virus"/>
    <property type="evidence" value="ECO:0007669"/>
    <property type="project" value="UniProtKB-KW"/>
</dbReference>
<dbReference type="PANTHER" id="PTHR35579">
    <property type="entry name" value="CRISPR SYSTEM CMS ENDORIBONUCLEASE CSM3"/>
    <property type="match status" value="1"/>
</dbReference>
<evidence type="ECO:0000313" key="4">
    <source>
        <dbReference type="Proteomes" id="UP000535509"/>
    </source>
</evidence>
<keyword evidence="1" id="KW-0051">Antiviral defense</keyword>
<feature type="domain" description="CRISPR type III-associated protein" evidence="2">
    <location>
        <begin position="13"/>
        <end position="165"/>
    </location>
</feature>
<evidence type="ECO:0000313" key="3">
    <source>
        <dbReference type="EMBL" id="EAI8859469.1"/>
    </source>
</evidence>
<dbReference type="CDD" id="cd09726">
    <property type="entry name" value="RAMP_I_III"/>
    <property type="match status" value="1"/>
</dbReference>
<evidence type="ECO:0000256" key="1">
    <source>
        <dbReference type="ARBA" id="ARBA00023118"/>
    </source>
</evidence>